<evidence type="ECO:0000256" key="2">
    <source>
        <dbReference type="ARBA" id="ARBA00001946"/>
    </source>
</evidence>
<dbReference type="PANTHER" id="PTHR12318">
    <property type="entry name" value="TESTOSTERONE-REGULATED PROTEIN RP2"/>
    <property type="match status" value="1"/>
</dbReference>
<dbReference type="OMA" id="WSIWRTP"/>
<dbReference type="GO" id="GO:0005739">
    <property type="term" value="C:mitochondrion"/>
    <property type="evidence" value="ECO:0007669"/>
    <property type="project" value="TreeGrafter"/>
</dbReference>
<evidence type="ECO:0000256" key="1">
    <source>
        <dbReference type="ARBA" id="ARBA00001936"/>
    </source>
</evidence>
<evidence type="ECO:0000313" key="8">
    <source>
        <dbReference type="EMBL" id="SPP85469.1"/>
    </source>
</evidence>
<keyword evidence="7" id="KW-0464">Manganese</keyword>
<organism evidence="8 9">
    <name type="scientific">Drosophila guanche</name>
    <name type="common">Fruit fly</name>
    <dbReference type="NCBI Taxonomy" id="7266"/>
    <lineage>
        <taxon>Eukaryota</taxon>
        <taxon>Metazoa</taxon>
        <taxon>Ecdysozoa</taxon>
        <taxon>Arthropoda</taxon>
        <taxon>Hexapoda</taxon>
        <taxon>Insecta</taxon>
        <taxon>Pterygota</taxon>
        <taxon>Neoptera</taxon>
        <taxon>Endopterygota</taxon>
        <taxon>Diptera</taxon>
        <taxon>Brachycera</taxon>
        <taxon>Muscomorpha</taxon>
        <taxon>Ephydroidea</taxon>
        <taxon>Drosophilidae</taxon>
        <taxon>Drosophila</taxon>
        <taxon>Sophophora</taxon>
    </lineage>
</organism>
<dbReference type="Gene3D" id="3.90.79.10">
    <property type="entry name" value="Nucleoside Triphosphate Pyrophosphohydrolase"/>
    <property type="match status" value="1"/>
</dbReference>
<evidence type="ECO:0000256" key="6">
    <source>
        <dbReference type="ARBA" id="ARBA00022842"/>
    </source>
</evidence>
<evidence type="ECO:0000256" key="5">
    <source>
        <dbReference type="ARBA" id="ARBA00022801"/>
    </source>
</evidence>
<comment type="similarity">
    <text evidence="3">Belongs to the Nudix hydrolase family.</text>
</comment>
<evidence type="ECO:0000256" key="7">
    <source>
        <dbReference type="ARBA" id="ARBA00023211"/>
    </source>
</evidence>
<dbReference type="GO" id="GO:0016818">
    <property type="term" value="F:hydrolase activity, acting on acid anhydrides, in phosphorus-containing anhydrides"/>
    <property type="evidence" value="ECO:0007669"/>
    <property type="project" value="InterPro"/>
</dbReference>
<keyword evidence="9" id="KW-1185">Reference proteome</keyword>
<sequence length="364" mass="41402">MMVAPQDPGTYRASASLILAAKEASSAKFDYSLLLIKRSERTSYALNHCVFPGGVFDAGADESSEWLSYFRSFGVTNEDLKRLSCDQVSTRPDFLSCGQNFSRDISLRLTALREAFEEVGLLLCANEEGLRHWHATTQGEPRTLLLQPDERSQWQQRVHDDGTQFLALCKHLNVLPNLWSLHEWSAWRTAATASRKFDTVYYVTALKEQAKQVSLLLEPQEVASAHWLNPDAAWTQSQNGTIWLPFMLLYDTARLMNLRRSEDLLKFCRQRSALGTTLVQPVYYRCDGCMFGVLPGDELYVSEPEKCTQSIMLNVSVSELNSSTRQYNRYIAYDFHRVVLASNVPPFDGHLQLQEHVNSQLSKL</sequence>
<evidence type="ECO:0000313" key="9">
    <source>
        <dbReference type="Proteomes" id="UP000268350"/>
    </source>
</evidence>
<evidence type="ECO:0000256" key="3">
    <source>
        <dbReference type="ARBA" id="ARBA00005582"/>
    </source>
</evidence>
<dbReference type="PANTHER" id="PTHR12318:SF0">
    <property type="entry name" value="ACYL-COENZYME A DIPHOSPHATASE NUDT19"/>
    <property type="match status" value="1"/>
</dbReference>
<dbReference type="GO" id="GO:0046872">
    <property type="term" value="F:metal ion binding"/>
    <property type="evidence" value="ECO:0007669"/>
    <property type="project" value="UniProtKB-KW"/>
</dbReference>
<gene>
    <name evidence="8" type="ORF">DGUA_6G003922</name>
</gene>
<comment type="cofactor">
    <cofactor evidence="1">
        <name>Mn(2+)</name>
        <dbReference type="ChEBI" id="CHEBI:29035"/>
    </cofactor>
</comment>
<dbReference type="STRING" id="7266.A0A3B0KGJ8"/>
<dbReference type="InterPro" id="IPR039121">
    <property type="entry name" value="NUDT19"/>
</dbReference>
<dbReference type="SUPFAM" id="SSF55811">
    <property type="entry name" value="Nudix"/>
    <property type="match status" value="1"/>
</dbReference>
<keyword evidence="5" id="KW-0378">Hydrolase</keyword>
<keyword evidence="4" id="KW-0479">Metal-binding</keyword>
<proteinExistence type="inferred from homology"/>
<accession>A0A3B0KGJ8</accession>
<reference evidence="9" key="1">
    <citation type="submission" date="2018-01" db="EMBL/GenBank/DDBJ databases">
        <authorList>
            <person name="Alioto T."/>
            <person name="Alioto T."/>
        </authorList>
    </citation>
    <scope>NUCLEOTIDE SEQUENCE [LARGE SCALE GENOMIC DNA]</scope>
</reference>
<dbReference type="InterPro" id="IPR015797">
    <property type="entry name" value="NUDIX_hydrolase-like_dom_sf"/>
</dbReference>
<dbReference type="EMBL" id="OUUW01000010">
    <property type="protein sequence ID" value="SPP85469.1"/>
    <property type="molecule type" value="Genomic_DNA"/>
</dbReference>
<keyword evidence="6" id="KW-0460">Magnesium</keyword>
<dbReference type="Proteomes" id="UP000268350">
    <property type="component" value="Unassembled WGS sequence"/>
</dbReference>
<name>A0A3B0KGJ8_DROGU</name>
<dbReference type="OrthoDB" id="1695362at2759"/>
<protein>
    <submittedName>
        <fullName evidence="8">Blast:Nucleoside diphosphate-linked moiety X motif 19, mitochondrial</fullName>
    </submittedName>
</protein>
<comment type="cofactor">
    <cofactor evidence="2">
        <name>Mg(2+)</name>
        <dbReference type="ChEBI" id="CHEBI:18420"/>
    </cofactor>
</comment>
<evidence type="ECO:0000256" key="4">
    <source>
        <dbReference type="ARBA" id="ARBA00022723"/>
    </source>
</evidence>
<dbReference type="AlphaFoldDB" id="A0A3B0KGJ8"/>